<evidence type="ECO:0000256" key="1">
    <source>
        <dbReference type="SAM" id="Coils"/>
    </source>
</evidence>
<feature type="region of interest" description="Disordered" evidence="2">
    <location>
        <begin position="955"/>
        <end position="989"/>
    </location>
</feature>
<feature type="compositionally biased region" description="Acidic residues" evidence="2">
    <location>
        <begin position="1064"/>
        <end position="1082"/>
    </location>
</feature>
<dbReference type="InterPro" id="IPR004242">
    <property type="entry name" value="Transposase_21"/>
</dbReference>
<dbReference type="Pfam" id="PF13960">
    <property type="entry name" value="DUF4218"/>
    <property type="match status" value="1"/>
</dbReference>
<dbReference type="RefSeq" id="XP_011007650.1">
    <property type="nucleotide sequence ID" value="XM_011009348.1"/>
</dbReference>
<dbReference type="KEGG" id="peu:105113251"/>
<feature type="compositionally biased region" description="Acidic residues" evidence="2">
    <location>
        <begin position="961"/>
        <end position="981"/>
    </location>
</feature>
<dbReference type="Pfam" id="PF13952">
    <property type="entry name" value="DUF4216"/>
    <property type="match status" value="1"/>
</dbReference>
<protein>
    <submittedName>
        <fullName evidence="6">Uncharacterized protein LOC105113251</fullName>
    </submittedName>
</protein>
<organism evidence="5 6">
    <name type="scientific">Populus euphratica</name>
    <name type="common">Euphrates poplar</name>
    <dbReference type="NCBI Taxonomy" id="75702"/>
    <lineage>
        <taxon>Eukaryota</taxon>
        <taxon>Viridiplantae</taxon>
        <taxon>Streptophyta</taxon>
        <taxon>Embryophyta</taxon>
        <taxon>Tracheophyta</taxon>
        <taxon>Spermatophyta</taxon>
        <taxon>Magnoliopsida</taxon>
        <taxon>eudicotyledons</taxon>
        <taxon>Gunneridae</taxon>
        <taxon>Pentapetalae</taxon>
        <taxon>rosids</taxon>
        <taxon>fabids</taxon>
        <taxon>Malpighiales</taxon>
        <taxon>Salicaceae</taxon>
        <taxon>Saliceae</taxon>
        <taxon>Populus</taxon>
    </lineage>
</organism>
<feature type="region of interest" description="Disordered" evidence="2">
    <location>
        <begin position="1054"/>
        <end position="1092"/>
    </location>
</feature>
<dbReference type="Proteomes" id="UP000694918">
    <property type="component" value="Unplaced"/>
</dbReference>
<dbReference type="GeneID" id="105113251"/>
<feature type="region of interest" description="Disordered" evidence="2">
    <location>
        <begin position="1353"/>
        <end position="1374"/>
    </location>
</feature>
<dbReference type="InterPro" id="IPR004252">
    <property type="entry name" value="Probable_transposase_24"/>
</dbReference>
<proteinExistence type="predicted"/>
<feature type="compositionally biased region" description="Basic and acidic residues" evidence="2">
    <location>
        <begin position="1054"/>
        <end position="1063"/>
    </location>
</feature>
<sequence>MGVGDAFYNDNVSSPMVVGEIPNPEATKFFNLLKAAEEPLWDGCTKQSKLSACVQLLNMKSTFNLTQNAFNNFIDFTKSCMPNDENLVSNFYDAKKFMRPLGLGYEKFDVCPNYCMLYYGADAMKTNCDFCGSSRYKPRNPTSKGSNKAEKQLRYFPLTPRLQRLFMSPYHAKDMTWHHFHKSDNGVMVHPSDGEAWKEFNRVHFSFASDPRNIRLGLCTDGFCPFDMSSNTYSCWPNLWSVGVETYDVYRKENFQLRAALMWTISDFPAYGMLSGWSTHGNLSCPYCMEHSKAFRLKNGRKTTFFDCHRRFLPMNHPYRHQSDKFLKGVIERLPPIPRPSGLEMLNEVSKYTEGHIGGSSYNVKIPGFGVKHNWVKKSIFWELPYWHTNLIRHNLDVMHIEKNIFDNIFYTVMDCPYRSKDNLKARLDIQLYCHKPNLHLQQDMSGRVYKPKSTYCLHKKQQQEVLSWMKELSFPDGYASSISRCVKEAQCKVSGMKSHDCHVFIQRLLPTAFRPYLPRPLWEALTELSVFFRDICSTNLNAQHMELMQMNIIEIICKLERIFPPSFFDSMEHLMIHLPYEAKVGGPVQYRWMYPFERYMFYLKKKVTNKAKVEGSICEAYLIDEITNFASHYFGDDVQTIWNRVPRNDDGGLKSVDGCLSIFSYPGKKLSKRFYRRQLSHAEMQIAHNYVIFNCQELKPYLEQCRQELKSQQPYASDGEIEKLCEVIFPNWLKNNVEYQSNGIQNQLFGLAMGPSTSVKCYNGYYVNGFKFHTQRYGCFKKTMNSGVCVKGSCYDDNERDYYGMLKEVVRLKYLGSKCKLFMFKCNWYDTRRGIRVHPSNGLVEIKHTSRLQGNEDFVLAQQCQQVYYTYPPGNKSSEWWTVIKTIARSRYNVDMGEFIKDANNVTSFDVDQSDEISQPCCVLPTQTLDDPNILVESSYYEEIGQHELLQLDINWGNKDDEEEDDDEEDDDDEDEDDCYGGDGTNIKNANEYYIPTLGSTHPPQRDYGRVDAYQYCEGFRFQDLLQTQGGFSRDNQFVYGGYNLYRSYERVNGDDDDVNVRDEDEGDDSDERGVYDEDQDGVPSYHGSTCSPHNYDQSVKRKGFDTPIDPITRKKELCLYGTTEFNNASCGRAIGDILRSNFKGAWHSWEKVDSMCRDELFKEFKKKYSFPEEDESIVRNIWEDKARIALNQQLTRARKKAMSKENTTNIIDCLDKGPTWINNDDWNQMIKDVWSTPEFQRRSESARRNRLTKTDGKISTHSGGTVSFASYRANMQEEAGGKEPPWDDVFSALHQSTKQSGGFVDNKSKKVVENYKMEMISKYGTNRENHPSFDGAAWCVASGGVTKGRVYGAPRMPKSKVSTSSSSHSYSVESSYPSSSYRALQKEIKDKEEEIKKKDEFILEMKRQMDSMKEYLVNNLGYNDGTSNIDQGMPPSLTPAISPPMAPQIMTSMCPTSQPIFRPTPRFIIYI</sequence>
<accession>A0AAJ6TB52</accession>
<evidence type="ECO:0000313" key="5">
    <source>
        <dbReference type="Proteomes" id="UP000694918"/>
    </source>
</evidence>
<dbReference type="PANTHER" id="PTHR48258:SF3">
    <property type="entry name" value="FK506-BINDING PROTEIN 4-LIKE ISOFORM X1"/>
    <property type="match status" value="1"/>
</dbReference>
<dbReference type="InterPro" id="IPR025312">
    <property type="entry name" value="DUF4216"/>
</dbReference>
<evidence type="ECO:0000313" key="6">
    <source>
        <dbReference type="RefSeq" id="XP_011007650.1"/>
    </source>
</evidence>
<reference evidence="6" key="1">
    <citation type="submission" date="2025-08" db="UniProtKB">
        <authorList>
            <consortium name="RefSeq"/>
        </authorList>
    </citation>
    <scope>IDENTIFICATION</scope>
</reference>
<keyword evidence="5" id="KW-1185">Reference proteome</keyword>
<gene>
    <name evidence="6" type="primary">LOC105113251</name>
</gene>
<evidence type="ECO:0000256" key="2">
    <source>
        <dbReference type="SAM" id="MobiDB-lite"/>
    </source>
</evidence>
<evidence type="ECO:0000259" key="4">
    <source>
        <dbReference type="Pfam" id="PF13960"/>
    </source>
</evidence>
<feature type="domain" description="DUF4218" evidence="4">
    <location>
        <begin position="536"/>
        <end position="649"/>
    </location>
</feature>
<dbReference type="InterPro" id="IPR025452">
    <property type="entry name" value="DUF4218"/>
</dbReference>
<evidence type="ECO:0000259" key="3">
    <source>
        <dbReference type="Pfam" id="PF13952"/>
    </source>
</evidence>
<name>A0AAJ6TB52_POPEU</name>
<feature type="domain" description="DUF4216" evidence="3">
    <location>
        <begin position="813"/>
        <end position="884"/>
    </location>
</feature>
<feature type="coiled-coil region" evidence="1">
    <location>
        <begin position="1383"/>
        <end position="1410"/>
    </location>
</feature>
<dbReference type="Pfam" id="PF03004">
    <property type="entry name" value="Transposase_24"/>
    <property type="match status" value="1"/>
</dbReference>
<dbReference type="PANTHER" id="PTHR48258">
    <property type="entry name" value="DUF4218 DOMAIN-CONTAINING PROTEIN-RELATED"/>
    <property type="match status" value="1"/>
</dbReference>
<keyword evidence="1" id="KW-0175">Coiled coil</keyword>
<dbReference type="Pfam" id="PF02992">
    <property type="entry name" value="Transposase_21"/>
    <property type="match status" value="2"/>
</dbReference>
<feature type="compositionally biased region" description="Low complexity" evidence="2">
    <location>
        <begin position="1361"/>
        <end position="1374"/>
    </location>
</feature>